<evidence type="ECO:0000259" key="1">
    <source>
        <dbReference type="PROSITE" id="PS51186"/>
    </source>
</evidence>
<dbReference type="Gene3D" id="3.40.630.30">
    <property type="match status" value="1"/>
</dbReference>
<keyword evidence="3" id="KW-1185">Reference proteome</keyword>
<dbReference type="SUPFAM" id="SSF55729">
    <property type="entry name" value="Acyl-CoA N-acyltransferases (Nat)"/>
    <property type="match status" value="1"/>
</dbReference>
<evidence type="ECO:0000313" key="3">
    <source>
        <dbReference type="Proteomes" id="UP000682982"/>
    </source>
</evidence>
<dbReference type="InterPro" id="IPR051531">
    <property type="entry name" value="N-acetyltransferase"/>
</dbReference>
<accession>A0ABS5H4W1</accession>
<dbReference type="Proteomes" id="UP000682982">
    <property type="component" value="Unassembled WGS sequence"/>
</dbReference>
<feature type="domain" description="N-acetyltransferase" evidence="1">
    <location>
        <begin position="9"/>
        <end position="170"/>
    </location>
</feature>
<reference evidence="2 3" key="1">
    <citation type="submission" date="2021-04" db="EMBL/GenBank/DDBJ databases">
        <title>novel species isolated from subtropical streams in China.</title>
        <authorList>
            <person name="Lu H."/>
        </authorList>
    </citation>
    <scope>NUCLEOTIDE SEQUENCE [LARGE SCALE GENOMIC DNA]</scope>
    <source>
        <strain evidence="2 3">FT147W</strain>
    </source>
</reference>
<protein>
    <submittedName>
        <fullName evidence="2">GNAT family N-acetyltransferase</fullName>
    </submittedName>
</protein>
<proteinExistence type="predicted"/>
<name>A0ABS5H4W1_9BURK</name>
<comment type="caution">
    <text evidence="2">The sequence shown here is derived from an EMBL/GenBank/DDBJ whole genome shotgun (WGS) entry which is preliminary data.</text>
</comment>
<evidence type="ECO:0000313" key="2">
    <source>
        <dbReference type="EMBL" id="MBR7793878.1"/>
    </source>
</evidence>
<gene>
    <name evidence="2" type="ORF">KDM87_14875</name>
</gene>
<dbReference type="InterPro" id="IPR016181">
    <property type="entry name" value="Acyl_CoA_acyltransferase"/>
</dbReference>
<sequence length="173" mass="19345">MNITSTDRLVIRLFDTNDAAFVLELLNDPSWIKNIGDRGIRNLDQASDWILTKPLESQSRCGFSFYVVTLKDSGVAIGICGLIKRETLKDVDIGYAFLPRYSGQGYAIEAAKATMRHAERDLGLKKLAAITSPDNIKSNSLLKKMGFVLEKVLVLPGEERETNLYAYRFPALE</sequence>
<dbReference type="Pfam" id="PF13302">
    <property type="entry name" value="Acetyltransf_3"/>
    <property type="match status" value="1"/>
</dbReference>
<dbReference type="PROSITE" id="PS51186">
    <property type="entry name" value="GNAT"/>
    <property type="match status" value="1"/>
</dbReference>
<dbReference type="PANTHER" id="PTHR43792">
    <property type="entry name" value="GNAT FAMILY, PUTATIVE (AFU_ORTHOLOGUE AFUA_3G00765)-RELATED-RELATED"/>
    <property type="match status" value="1"/>
</dbReference>
<organism evidence="2 3">
    <name type="scientific">Undibacterium rivi</name>
    <dbReference type="NCBI Taxonomy" id="2828729"/>
    <lineage>
        <taxon>Bacteria</taxon>
        <taxon>Pseudomonadati</taxon>
        <taxon>Pseudomonadota</taxon>
        <taxon>Betaproteobacteria</taxon>
        <taxon>Burkholderiales</taxon>
        <taxon>Oxalobacteraceae</taxon>
        <taxon>Undibacterium</taxon>
    </lineage>
</organism>
<dbReference type="RefSeq" id="WP_212679804.1">
    <property type="nucleotide sequence ID" value="NZ_JAGSPK010000005.1"/>
</dbReference>
<dbReference type="EMBL" id="JAGSPK010000005">
    <property type="protein sequence ID" value="MBR7793878.1"/>
    <property type="molecule type" value="Genomic_DNA"/>
</dbReference>
<dbReference type="PANTHER" id="PTHR43792:SF1">
    <property type="entry name" value="N-ACETYLTRANSFERASE DOMAIN-CONTAINING PROTEIN"/>
    <property type="match status" value="1"/>
</dbReference>
<dbReference type="InterPro" id="IPR000182">
    <property type="entry name" value="GNAT_dom"/>
</dbReference>